<feature type="chain" id="PRO_5039942070" evidence="1">
    <location>
        <begin position="31"/>
        <end position="378"/>
    </location>
</feature>
<dbReference type="EMBL" id="CP098400">
    <property type="protein sequence ID" value="URW79525.1"/>
    <property type="molecule type" value="Genomic_DNA"/>
</dbReference>
<evidence type="ECO:0000256" key="1">
    <source>
        <dbReference type="SAM" id="SignalP"/>
    </source>
</evidence>
<keyword evidence="3" id="KW-1185">Reference proteome</keyword>
<reference evidence="2" key="1">
    <citation type="submission" date="2022-05" db="EMBL/GenBank/DDBJ databases">
        <authorList>
            <person name="Sun X."/>
        </authorList>
    </citation>
    <scope>NUCLEOTIDE SEQUENCE</scope>
    <source>
        <strain evidence="2">Ai-910</strain>
    </source>
</reference>
<proteinExistence type="predicted"/>
<dbReference type="RefSeq" id="WP_250723474.1">
    <property type="nucleotide sequence ID" value="NZ_CP098400.1"/>
</dbReference>
<dbReference type="PROSITE" id="PS51257">
    <property type="entry name" value="PROKAR_LIPOPROTEIN"/>
    <property type="match status" value="1"/>
</dbReference>
<dbReference type="KEGG" id="alkq:M9189_11745"/>
<keyword evidence="1" id="KW-0732">Signal</keyword>
<name>A0A9J6ZPA4_9BACT</name>
<evidence type="ECO:0000313" key="3">
    <source>
        <dbReference type="Proteomes" id="UP001056426"/>
    </source>
</evidence>
<protein>
    <submittedName>
        <fullName evidence="2">Uncharacterized protein</fullName>
    </submittedName>
</protein>
<accession>A0A9J6ZPA4</accession>
<dbReference type="InterPro" id="IPR031815">
    <property type="entry name" value="DUF5074"/>
</dbReference>
<organism evidence="2 3">
    <name type="scientific">Xiashengella succiniciproducens</name>
    <dbReference type="NCBI Taxonomy" id="2949635"/>
    <lineage>
        <taxon>Bacteria</taxon>
        <taxon>Pseudomonadati</taxon>
        <taxon>Bacteroidota</taxon>
        <taxon>Bacteroidia</taxon>
        <taxon>Marinilabiliales</taxon>
        <taxon>Marinilabiliaceae</taxon>
        <taxon>Xiashengella</taxon>
    </lineage>
</organism>
<gene>
    <name evidence="2" type="ORF">M9189_11745</name>
</gene>
<dbReference type="Gene3D" id="2.130.10.10">
    <property type="entry name" value="YVTN repeat-like/Quinoprotein amine dehydrogenase"/>
    <property type="match status" value="1"/>
</dbReference>
<feature type="signal peptide" evidence="1">
    <location>
        <begin position="1"/>
        <end position="30"/>
    </location>
</feature>
<dbReference type="Proteomes" id="UP001056426">
    <property type="component" value="Chromosome"/>
</dbReference>
<reference evidence="2" key="2">
    <citation type="submission" date="2022-06" db="EMBL/GenBank/DDBJ databases">
        <title>Xiashengella guii gen. nov. sp. nov., a bacterium isolated form anaerobic digestion tank.</title>
        <authorList>
            <person name="Huang H."/>
        </authorList>
    </citation>
    <scope>NUCLEOTIDE SEQUENCE</scope>
    <source>
        <strain evidence="2">Ai-910</strain>
    </source>
</reference>
<sequence>MYAKNSFFHFSSKALWSLALVAALGFSACSDDDNDDQPQQEVNEEISGAYFLNYGSYGNGGASISRYDFRKDALTNKYFEAQNPGMTINSNIQYGAAYKDTIYLMGNSADELISLDLHFKPTGNAVREGIEKPRFFVGQGDYLYISCWGANPDWSEMPDSYIAVYNTKTRKVEDKIALPGGPEGLAIAKGKLYAALNYSPRVAVIDLNTEAIDYIDLPAVSSYFVNDADENLYLALVSTYGDPSDAAGLAYINTSTDELEDNFVLDGVSASYASILAKNSDASTLYLTAAAWEDAGDGTWVQKGAIYSFDTESGVFEEFVTGLTGAQGVSVNPINKDVYILLGASATEAGSVSIYNAEGVHQKDLSVGISPYWTLFLD</sequence>
<dbReference type="SUPFAM" id="SSF63825">
    <property type="entry name" value="YWTD domain"/>
    <property type="match status" value="1"/>
</dbReference>
<evidence type="ECO:0000313" key="2">
    <source>
        <dbReference type="EMBL" id="URW79525.1"/>
    </source>
</evidence>
<dbReference type="InterPro" id="IPR015943">
    <property type="entry name" value="WD40/YVTN_repeat-like_dom_sf"/>
</dbReference>
<dbReference type="AlphaFoldDB" id="A0A9J6ZPA4"/>
<dbReference type="Pfam" id="PF16819">
    <property type="entry name" value="DUF5074"/>
    <property type="match status" value="1"/>
</dbReference>